<proteinExistence type="predicted"/>
<comment type="caution">
    <text evidence="1">The sequence shown here is derived from an EMBL/GenBank/DDBJ whole genome shotgun (WGS) entry which is preliminary data.</text>
</comment>
<protein>
    <submittedName>
        <fullName evidence="1">Uncharacterized protein</fullName>
    </submittedName>
</protein>
<accession>A0ABW8CJD3</accession>
<evidence type="ECO:0000313" key="1">
    <source>
        <dbReference type="EMBL" id="MFI9106528.1"/>
    </source>
</evidence>
<evidence type="ECO:0000313" key="2">
    <source>
        <dbReference type="Proteomes" id="UP001614394"/>
    </source>
</evidence>
<dbReference type="EMBL" id="JBITYG010000019">
    <property type="protein sequence ID" value="MFI9106528.1"/>
    <property type="molecule type" value="Genomic_DNA"/>
</dbReference>
<dbReference type="RefSeq" id="WP_399658104.1">
    <property type="nucleotide sequence ID" value="NZ_JBITYG010000019.1"/>
</dbReference>
<name>A0ABW8CJD3_9ACTN</name>
<organism evidence="1 2">
    <name type="scientific">Streptomyces fildesensis</name>
    <dbReference type="NCBI Taxonomy" id="375757"/>
    <lineage>
        <taxon>Bacteria</taxon>
        <taxon>Bacillati</taxon>
        <taxon>Actinomycetota</taxon>
        <taxon>Actinomycetes</taxon>
        <taxon>Kitasatosporales</taxon>
        <taxon>Streptomycetaceae</taxon>
        <taxon>Streptomyces</taxon>
    </lineage>
</organism>
<keyword evidence="2" id="KW-1185">Reference proteome</keyword>
<dbReference type="Proteomes" id="UP001614394">
    <property type="component" value="Unassembled WGS sequence"/>
</dbReference>
<gene>
    <name evidence="1" type="ORF">ACIGXA_39120</name>
</gene>
<reference evidence="1 2" key="1">
    <citation type="submission" date="2024-10" db="EMBL/GenBank/DDBJ databases">
        <title>The Natural Products Discovery Center: Release of the First 8490 Sequenced Strains for Exploring Actinobacteria Biosynthetic Diversity.</title>
        <authorList>
            <person name="Kalkreuter E."/>
            <person name="Kautsar S.A."/>
            <person name="Yang D."/>
            <person name="Bader C.D."/>
            <person name="Teijaro C.N."/>
            <person name="Fluegel L."/>
            <person name="Davis C.M."/>
            <person name="Simpson J.R."/>
            <person name="Lauterbach L."/>
            <person name="Steele A.D."/>
            <person name="Gui C."/>
            <person name="Meng S."/>
            <person name="Li G."/>
            <person name="Viehrig K."/>
            <person name="Ye F."/>
            <person name="Su P."/>
            <person name="Kiefer A.F."/>
            <person name="Nichols A."/>
            <person name="Cepeda A.J."/>
            <person name="Yan W."/>
            <person name="Fan B."/>
            <person name="Jiang Y."/>
            <person name="Adhikari A."/>
            <person name="Zheng C.-J."/>
            <person name="Schuster L."/>
            <person name="Cowan T.M."/>
            <person name="Smanski M.J."/>
            <person name="Chevrette M.G."/>
            <person name="De Carvalho L.P.S."/>
            <person name="Shen B."/>
        </authorList>
    </citation>
    <scope>NUCLEOTIDE SEQUENCE [LARGE SCALE GENOMIC DNA]</scope>
    <source>
        <strain evidence="1 2">NPDC053399</strain>
    </source>
</reference>
<sequence>MYGVLHAAANINVPPRTLTSTTTDSLLDPDRHFRGSAPTVDALPQQIAITRGESGRRWDALPLTAQAAALGVRQGS</sequence>